<sequence length="174" mass="18268">MKDVTLYSKLNLQRFAGTDPTATNVDSTNGLIATGTKLEYAEPGTTDYSLVADVKTVPALGGAPQEVDVTALADTQTKQLEGIEAATSAAFTVQYKGPSWNAIHSKGGDRKQYNWRVTYPDGMVATMTGSFTIQFSDVAVNGALTYTITVTISDGPDFTDSPTTGIPAASNGSN</sequence>
<dbReference type="RefSeq" id="WP_211756778.1">
    <property type="nucleotide sequence ID" value="NZ_JAERKF010000017.1"/>
</dbReference>
<dbReference type="InterPro" id="IPR014918">
    <property type="entry name" value="Phage_tail_3"/>
</dbReference>
<name>A0AA41JTY7_LEVBR</name>
<protein>
    <submittedName>
        <fullName evidence="1">Phage tail protein</fullName>
    </submittedName>
</protein>
<reference evidence="1" key="1">
    <citation type="submission" date="2020-12" db="EMBL/GenBank/DDBJ databases">
        <authorList>
            <person name="Mcmullen J.G."/>
        </authorList>
    </citation>
    <scope>NUCLEOTIDE SEQUENCE</scope>
    <source>
        <strain evidence="1">Dm-2019-70</strain>
    </source>
</reference>
<dbReference type="Proteomes" id="UP000676478">
    <property type="component" value="Unassembled WGS sequence"/>
</dbReference>
<dbReference type="Pfam" id="PF08813">
    <property type="entry name" value="Phage_tail_3"/>
    <property type="match status" value="1"/>
</dbReference>
<proteinExistence type="predicted"/>
<organism evidence="1 2">
    <name type="scientific">Levilactobacillus brevis</name>
    <name type="common">Lactobacillus brevis</name>
    <dbReference type="NCBI Taxonomy" id="1580"/>
    <lineage>
        <taxon>Bacteria</taxon>
        <taxon>Bacillati</taxon>
        <taxon>Bacillota</taxon>
        <taxon>Bacilli</taxon>
        <taxon>Lactobacillales</taxon>
        <taxon>Lactobacillaceae</taxon>
        <taxon>Levilactobacillus</taxon>
    </lineage>
</organism>
<dbReference type="EMBL" id="JAERKF010000017">
    <property type="protein sequence ID" value="MBS1011525.1"/>
    <property type="molecule type" value="Genomic_DNA"/>
</dbReference>
<evidence type="ECO:0000313" key="1">
    <source>
        <dbReference type="EMBL" id="MBS1011525.1"/>
    </source>
</evidence>
<dbReference type="AlphaFoldDB" id="A0AA41JTY7"/>
<accession>A0AA41JTY7</accession>
<gene>
    <name evidence="1" type="ORF">JK167_11905</name>
</gene>
<reference evidence="1" key="2">
    <citation type="submission" date="2022-09" db="EMBL/GenBank/DDBJ databases">
        <title>Genome-inferred correspondence between phylogeny and metabolic traits in the wild Drosophila gut microbiome.</title>
        <authorList>
            <person name="Bueno E."/>
            <person name="Blow F."/>
            <person name="Douglas A.E."/>
        </authorList>
    </citation>
    <scope>NUCLEOTIDE SEQUENCE</scope>
    <source>
        <strain evidence="1">Dm-2019-70</strain>
    </source>
</reference>
<evidence type="ECO:0000313" key="2">
    <source>
        <dbReference type="Proteomes" id="UP000676478"/>
    </source>
</evidence>
<dbReference type="Gene3D" id="4.10.410.40">
    <property type="match status" value="1"/>
</dbReference>
<comment type="caution">
    <text evidence="1">The sequence shown here is derived from an EMBL/GenBank/DDBJ whole genome shotgun (WGS) entry which is preliminary data.</text>
</comment>